<keyword evidence="2 4" id="KW-0808">Transferase</keyword>
<dbReference type="PANTHER" id="PTHR43464:SF19">
    <property type="entry name" value="UBIQUINONE BIOSYNTHESIS O-METHYLTRANSFERASE, MITOCHONDRIAL"/>
    <property type="match status" value="1"/>
</dbReference>
<dbReference type="Pfam" id="PF13489">
    <property type="entry name" value="Methyltransf_23"/>
    <property type="match status" value="1"/>
</dbReference>
<dbReference type="Proteomes" id="UP000267077">
    <property type="component" value="Unassembled WGS sequence"/>
</dbReference>
<dbReference type="OrthoDB" id="9791837at2"/>
<dbReference type="PANTHER" id="PTHR43464">
    <property type="entry name" value="METHYLTRANSFERASE"/>
    <property type="match status" value="1"/>
</dbReference>
<dbReference type="SUPFAM" id="SSF53335">
    <property type="entry name" value="S-adenosyl-L-methionine-dependent methyltransferases"/>
    <property type="match status" value="1"/>
</dbReference>
<dbReference type="GO" id="GO:0032259">
    <property type="term" value="P:methylation"/>
    <property type="evidence" value="ECO:0007669"/>
    <property type="project" value="UniProtKB-KW"/>
</dbReference>
<dbReference type="CDD" id="cd02440">
    <property type="entry name" value="AdoMet_MTases"/>
    <property type="match status" value="1"/>
</dbReference>
<dbReference type="Gene3D" id="3.40.50.150">
    <property type="entry name" value="Vaccinia Virus protein VP39"/>
    <property type="match status" value="1"/>
</dbReference>
<accession>A0A432LWW8</accession>
<evidence type="ECO:0000256" key="3">
    <source>
        <dbReference type="ARBA" id="ARBA00022691"/>
    </source>
</evidence>
<keyword evidence="3" id="KW-0949">S-adenosyl-L-methionine</keyword>
<dbReference type="AlphaFoldDB" id="A0A432LWW8"/>
<dbReference type="RefSeq" id="WP_126672564.1">
    <property type="nucleotide sequence ID" value="NZ_RYZR01000003.1"/>
</dbReference>
<name>A0A432LWW8_9GAMM</name>
<evidence type="ECO:0000256" key="1">
    <source>
        <dbReference type="ARBA" id="ARBA00022603"/>
    </source>
</evidence>
<dbReference type="GO" id="GO:0008168">
    <property type="term" value="F:methyltransferase activity"/>
    <property type="evidence" value="ECO:0007669"/>
    <property type="project" value="UniProtKB-KW"/>
</dbReference>
<gene>
    <name evidence="4" type="ORF">EKH79_04325</name>
</gene>
<protein>
    <submittedName>
        <fullName evidence="4">Class I SAM-dependent methyltransferase</fullName>
    </submittedName>
</protein>
<sequence>MSSAPNDQVYESGILQSWHENAGAWTQTVREGGIESRRLITNQSILDAVLETRPHSVLDLGCGEGWLVRALAAQGVQAIGVDAVPELIDRAAQAGGDFRVASFEDVIHGRLQLRVDTLVCNFALLGKESTERLVACLPSLLEEGGRFIVQTVHPVIACGDQAYVDGWREENWAGFCAAFPAHAPWYFRTLSSWIAMFTASGWRLCEIREPLHPGTGRPASVMFILQDGTQDILL</sequence>
<evidence type="ECO:0000256" key="2">
    <source>
        <dbReference type="ARBA" id="ARBA00022679"/>
    </source>
</evidence>
<evidence type="ECO:0000313" key="5">
    <source>
        <dbReference type="Proteomes" id="UP000267077"/>
    </source>
</evidence>
<keyword evidence="5" id="KW-1185">Reference proteome</keyword>
<dbReference type="InterPro" id="IPR029063">
    <property type="entry name" value="SAM-dependent_MTases_sf"/>
</dbReference>
<keyword evidence="1 4" id="KW-0489">Methyltransferase</keyword>
<organism evidence="4 5">
    <name type="scientific">Dyella dinghuensis</name>
    <dbReference type="NCBI Taxonomy" id="1920169"/>
    <lineage>
        <taxon>Bacteria</taxon>
        <taxon>Pseudomonadati</taxon>
        <taxon>Pseudomonadota</taxon>
        <taxon>Gammaproteobacteria</taxon>
        <taxon>Lysobacterales</taxon>
        <taxon>Rhodanobacteraceae</taxon>
        <taxon>Dyella</taxon>
    </lineage>
</organism>
<evidence type="ECO:0000313" key="4">
    <source>
        <dbReference type="EMBL" id="RUL65933.1"/>
    </source>
</evidence>
<dbReference type="EMBL" id="RYZR01000003">
    <property type="protein sequence ID" value="RUL65933.1"/>
    <property type="molecule type" value="Genomic_DNA"/>
</dbReference>
<proteinExistence type="predicted"/>
<reference evidence="4 5" key="1">
    <citation type="submission" date="2018-12" db="EMBL/GenBank/DDBJ databases">
        <title>Dyella dinghuensis sp. nov. DHOA06 and Dyella choica sp. nov. 4M-K27, isolated from forest soil.</title>
        <authorList>
            <person name="Qiu L.-H."/>
            <person name="Gao Z.-H."/>
        </authorList>
    </citation>
    <scope>NUCLEOTIDE SEQUENCE [LARGE SCALE GENOMIC DNA]</scope>
    <source>
        <strain evidence="4 5">DHOA06</strain>
    </source>
</reference>
<comment type="caution">
    <text evidence="4">The sequence shown here is derived from an EMBL/GenBank/DDBJ whole genome shotgun (WGS) entry which is preliminary data.</text>
</comment>